<feature type="non-terminal residue" evidence="3">
    <location>
        <position position="180"/>
    </location>
</feature>
<keyword evidence="4" id="KW-1185">Reference proteome</keyword>
<evidence type="ECO:0000313" key="5">
    <source>
        <dbReference type="Proteomes" id="UP000045706"/>
    </source>
</evidence>
<reference evidence="4 5" key="1">
    <citation type="submission" date="2015-05" db="EMBL/GenBank/DDBJ databases">
        <authorList>
            <person name="Fogelqvist Johan"/>
        </authorList>
    </citation>
    <scope>NUCLEOTIDE SEQUENCE [LARGE SCALE GENOMIC DNA]</scope>
    <source>
        <strain evidence="2">VL1</strain>
        <strain evidence="3">VL2</strain>
    </source>
</reference>
<dbReference type="EMBL" id="CVQH01022194">
    <property type="protein sequence ID" value="CRK32593.1"/>
    <property type="molecule type" value="Genomic_DNA"/>
</dbReference>
<keyword evidence="1" id="KW-0732">Signal</keyword>
<dbReference type="Proteomes" id="UP000044602">
    <property type="component" value="Unassembled WGS sequence"/>
</dbReference>
<accession>A0A0G4MNF8</accession>
<protein>
    <submittedName>
        <fullName evidence="3">Uncharacterized protein</fullName>
    </submittedName>
</protein>
<name>A0A0G4MNF8_VERLO</name>
<feature type="signal peptide" evidence="1">
    <location>
        <begin position="1"/>
        <end position="19"/>
    </location>
</feature>
<dbReference type="AlphaFoldDB" id="A0A0G4MNF8"/>
<dbReference type="EMBL" id="CVQI01028113">
    <property type="protein sequence ID" value="CRK35739.1"/>
    <property type="molecule type" value="Genomic_DNA"/>
</dbReference>
<feature type="chain" id="PRO_5007404935" evidence="1">
    <location>
        <begin position="20"/>
        <end position="180"/>
    </location>
</feature>
<dbReference type="Proteomes" id="UP000045706">
    <property type="component" value="Unassembled WGS sequence"/>
</dbReference>
<evidence type="ECO:0000313" key="4">
    <source>
        <dbReference type="Proteomes" id="UP000044602"/>
    </source>
</evidence>
<evidence type="ECO:0000313" key="3">
    <source>
        <dbReference type="EMBL" id="CRK35739.1"/>
    </source>
</evidence>
<gene>
    <name evidence="2" type="ORF">BN1708_005840</name>
    <name evidence="3" type="ORF">BN1723_015013</name>
</gene>
<organism evidence="3 5">
    <name type="scientific">Verticillium longisporum</name>
    <name type="common">Verticillium dahliae var. longisporum</name>
    <dbReference type="NCBI Taxonomy" id="100787"/>
    <lineage>
        <taxon>Eukaryota</taxon>
        <taxon>Fungi</taxon>
        <taxon>Dikarya</taxon>
        <taxon>Ascomycota</taxon>
        <taxon>Pezizomycotina</taxon>
        <taxon>Sordariomycetes</taxon>
        <taxon>Hypocreomycetidae</taxon>
        <taxon>Glomerellales</taxon>
        <taxon>Plectosphaerellaceae</taxon>
        <taxon>Verticillium</taxon>
    </lineage>
</organism>
<evidence type="ECO:0000256" key="1">
    <source>
        <dbReference type="SAM" id="SignalP"/>
    </source>
</evidence>
<evidence type="ECO:0000313" key="2">
    <source>
        <dbReference type="EMBL" id="CRK32593.1"/>
    </source>
</evidence>
<proteinExistence type="predicted"/>
<sequence>MHSFTPLAVFLSTITAVHADSDQGIRFATPEKQQVLNISAPVLLEWTLPESGTYRAFDRMNLTLTADVANGGEPVSLMSLIAIDIDLWSLSYEWNPSNFTKDLDKINATLLSGNHNQVLAEMGGDPNDESVGFVTHAIEEVGLEGYHTMAPAESGASVVGRSMWAFSTLAVIMAVAHGMV</sequence>